<keyword evidence="7" id="KW-0479">Metal-binding</keyword>
<evidence type="ECO:0000256" key="8">
    <source>
        <dbReference type="ARBA" id="ARBA00022967"/>
    </source>
</evidence>
<keyword evidence="5" id="KW-0679">Respiratory chain</keyword>
<evidence type="ECO:0000256" key="11">
    <source>
        <dbReference type="ARBA" id="ARBA00023008"/>
    </source>
</evidence>
<dbReference type="Gene3D" id="2.60.40.420">
    <property type="entry name" value="Cupredoxins - blue copper proteins"/>
    <property type="match status" value="1"/>
</dbReference>
<organism evidence="17">
    <name type="scientific">marine metagenome</name>
    <dbReference type="NCBI Taxonomy" id="408172"/>
    <lineage>
        <taxon>unclassified sequences</taxon>
        <taxon>metagenomes</taxon>
        <taxon>ecological metagenomes</taxon>
    </lineage>
</organism>
<evidence type="ECO:0000256" key="6">
    <source>
        <dbReference type="ARBA" id="ARBA00022692"/>
    </source>
</evidence>
<evidence type="ECO:0000259" key="16">
    <source>
        <dbReference type="PROSITE" id="PS50999"/>
    </source>
</evidence>
<evidence type="ECO:0000256" key="7">
    <source>
        <dbReference type="ARBA" id="ARBA00022723"/>
    </source>
</evidence>
<evidence type="ECO:0000256" key="14">
    <source>
        <dbReference type="SAM" id="Phobius"/>
    </source>
</evidence>
<dbReference type="InterPro" id="IPR008972">
    <property type="entry name" value="Cupredoxin"/>
</dbReference>
<evidence type="ECO:0000256" key="5">
    <source>
        <dbReference type="ARBA" id="ARBA00022660"/>
    </source>
</evidence>
<keyword evidence="6 14" id="KW-0812">Transmembrane</keyword>
<dbReference type="PANTHER" id="PTHR22888:SF9">
    <property type="entry name" value="CYTOCHROME C OXIDASE SUBUNIT 2"/>
    <property type="match status" value="1"/>
</dbReference>
<dbReference type="PROSITE" id="PS00078">
    <property type="entry name" value="COX2"/>
    <property type="match status" value="1"/>
</dbReference>
<protein>
    <recommendedName>
        <fullName evidence="3">cytochrome-c oxidase</fullName>
        <ecNumber evidence="3">7.1.1.9</ecNumber>
    </recommendedName>
    <alternativeName>
        <fullName evidence="13">Cytochrome c oxidase polypeptide II</fullName>
    </alternativeName>
</protein>
<dbReference type="GO" id="GO:0004129">
    <property type="term" value="F:cytochrome-c oxidase activity"/>
    <property type="evidence" value="ECO:0007669"/>
    <property type="project" value="UniProtKB-EC"/>
</dbReference>
<dbReference type="EMBL" id="UINC01201972">
    <property type="protein sequence ID" value="SVE21557.1"/>
    <property type="molecule type" value="Genomic_DNA"/>
</dbReference>
<dbReference type="GO" id="GO:0016491">
    <property type="term" value="F:oxidoreductase activity"/>
    <property type="evidence" value="ECO:0007669"/>
    <property type="project" value="InterPro"/>
</dbReference>
<evidence type="ECO:0000256" key="2">
    <source>
        <dbReference type="ARBA" id="ARBA00007866"/>
    </source>
</evidence>
<dbReference type="AlphaFoldDB" id="A0A383BN28"/>
<dbReference type="InterPro" id="IPR002429">
    <property type="entry name" value="CcO_II-like_C"/>
</dbReference>
<dbReference type="PROSITE" id="PS50857">
    <property type="entry name" value="COX2_CUA"/>
    <property type="match status" value="1"/>
</dbReference>
<dbReference type="PROSITE" id="PS50999">
    <property type="entry name" value="COX2_TM"/>
    <property type="match status" value="1"/>
</dbReference>
<dbReference type="SUPFAM" id="SSF49503">
    <property type="entry name" value="Cupredoxins"/>
    <property type="match status" value="1"/>
</dbReference>
<evidence type="ECO:0000256" key="12">
    <source>
        <dbReference type="ARBA" id="ARBA00023136"/>
    </source>
</evidence>
<dbReference type="PRINTS" id="PR01166">
    <property type="entry name" value="CYCOXIDASEII"/>
</dbReference>
<reference evidence="17" key="1">
    <citation type="submission" date="2018-05" db="EMBL/GenBank/DDBJ databases">
        <authorList>
            <person name="Lanie J.A."/>
            <person name="Ng W.-L."/>
            <person name="Kazmierczak K.M."/>
            <person name="Andrzejewski T.M."/>
            <person name="Davidsen T.M."/>
            <person name="Wayne K.J."/>
            <person name="Tettelin H."/>
            <person name="Glass J.I."/>
            <person name="Rusch D."/>
            <person name="Podicherti R."/>
            <person name="Tsui H.-C.T."/>
            <person name="Winkler M.E."/>
        </authorList>
    </citation>
    <scope>NUCLEOTIDE SEQUENCE</scope>
</reference>
<dbReference type="EC" id="7.1.1.9" evidence="3"/>
<keyword evidence="8" id="KW-1278">Translocase</keyword>
<dbReference type="InterPro" id="IPR036257">
    <property type="entry name" value="Cyt_c_oxidase_su2_TM_sf"/>
</dbReference>
<dbReference type="Pfam" id="PF02790">
    <property type="entry name" value="COX2_TM"/>
    <property type="match status" value="1"/>
</dbReference>
<dbReference type="SUPFAM" id="SSF81464">
    <property type="entry name" value="Cytochrome c oxidase subunit II-like, transmembrane region"/>
    <property type="match status" value="1"/>
</dbReference>
<dbReference type="InterPro" id="IPR014222">
    <property type="entry name" value="Cyt_c_oxidase_su2"/>
</dbReference>
<proteinExistence type="inferred from homology"/>
<dbReference type="InterPro" id="IPR011759">
    <property type="entry name" value="Cyt_c_oxidase_su2_TM_dom"/>
</dbReference>
<feature type="non-terminal residue" evidence="17">
    <location>
        <position position="245"/>
    </location>
</feature>
<evidence type="ECO:0000256" key="1">
    <source>
        <dbReference type="ARBA" id="ARBA00004141"/>
    </source>
</evidence>
<evidence type="ECO:0000256" key="13">
    <source>
        <dbReference type="ARBA" id="ARBA00031389"/>
    </source>
</evidence>
<accession>A0A383BN28</accession>
<dbReference type="GO" id="GO:0005507">
    <property type="term" value="F:copper ion binding"/>
    <property type="evidence" value="ECO:0007669"/>
    <property type="project" value="InterPro"/>
</dbReference>
<dbReference type="GO" id="GO:0016020">
    <property type="term" value="C:membrane"/>
    <property type="evidence" value="ECO:0007669"/>
    <property type="project" value="UniProtKB-SubCell"/>
</dbReference>
<evidence type="ECO:0000256" key="10">
    <source>
        <dbReference type="ARBA" id="ARBA00022989"/>
    </source>
</evidence>
<evidence type="ECO:0000256" key="3">
    <source>
        <dbReference type="ARBA" id="ARBA00012949"/>
    </source>
</evidence>
<dbReference type="PANTHER" id="PTHR22888">
    <property type="entry name" value="CYTOCHROME C OXIDASE, SUBUNIT II"/>
    <property type="match status" value="1"/>
</dbReference>
<name>A0A383BN28_9ZZZZ</name>
<feature type="transmembrane region" description="Helical" evidence="14">
    <location>
        <begin position="69"/>
        <end position="89"/>
    </location>
</feature>
<gene>
    <name evidence="17" type="ORF">METZ01_LOCUS474411</name>
</gene>
<keyword evidence="12 14" id="KW-0472">Membrane</keyword>
<keyword evidence="11" id="KW-0186">Copper</keyword>
<dbReference type="GO" id="GO:0042773">
    <property type="term" value="P:ATP synthesis coupled electron transport"/>
    <property type="evidence" value="ECO:0007669"/>
    <property type="project" value="TreeGrafter"/>
</dbReference>
<dbReference type="Pfam" id="PF00116">
    <property type="entry name" value="COX2"/>
    <property type="match status" value="1"/>
</dbReference>
<feature type="domain" description="Cytochrome oxidase subunit II transmembrane region profile" evidence="16">
    <location>
        <begin position="1"/>
        <end position="98"/>
    </location>
</feature>
<evidence type="ECO:0000259" key="15">
    <source>
        <dbReference type="PROSITE" id="PS50857"/>
    </source>
</evidence>
<dbReference type="InterPro" id="IPR001505">
    <property type="entry name" value="Copper_CuA"/>
</dbReference>
<dbReference type="Gene3D" id="1.10.287.90">
    <property type="match status" value="1"/>
</dbReference>
<dbReference type="NCBIfam" id="TIGR02866">
    <property type="entry name" value="CoxB"/>
    <property type="match status" value="1"/>
</dbReference>
<comment type="similarity">
    <text evidence="2">Belongs to the cytochrome c oxidase subunit 2 family.</text>
</comment>
<feature type="non-terminal residue" evidence="17">
    <location>
        <position position="1"/>
    </location>
</feature>
<feature type="transmembrane region" description="Helical" evidence="14">
    <location>
        <begin position="27"/>
        <end position="49"/>
    </location>
</feature>
<evidence type="ECO:0000256" key="4">
    <source>
        <dbReference type="ARBA" id="ARBA00022448"/>
    </source>
</evidence>
<keyword evidence="4" id="KW-0813">Transport</keyword>
<keyword evidence="10 14" id="KW-1133">Transmembrane helix</keyword>
<evidence type="ECO:0000313" key="17">
    <source>
        <dbReference type="EMBL" id="SVE21557.1"/>
    </source>
</evidence>
<evidence type="ECO:0000256" key="9">
    <source>
        <dbReference type="ARBA" id="ARBA00022982"/>
    </source>
</evidence>
<dbReference type="InterPro" id="IPR045187">
    <property type="entry name" value="CcO_II"/>
</dbReference>
<keyword evidence="9" id="KW-0249">Electron transport</keyword>
<sequence length="245" mass="27392">CAADAPLDTLEPQGPISRSIDSLSDPIFLVAGIVFVIIFGATAIIWWKFRDDHSTDEFPHQLHGHFQAEIGWTIGPAVLMAVIAVFTLLSHFDLNSEDRTDIVVSVDGERTSWDPEVLVVGQQWWWEFRYYFDGLDGLDLSDARHLPPADIVAANQLVIPTGSEIGLRITSRDVIHSYWIPALNGKRDAVPGQVSPWKIEADTPGVYFGQCTEFCGLSHSRMRMQTVAMDPADFQLWVDQQMQPA</sequence>
<feature type="domain" description="Cytochrome oxidase subunit II copper A binding" evidence="15">
    <location>
        <begin position="112"/>
        <end position="240"/>
    </location>
</feature>
<comment type="subcellular location">
    <subcellularLocation>
        <location evidence="1">Membrane</location>
        <topology evidence="1">Multi-pass membrane protein</topology>
    </subcellularLocation>
</comment>